<name>A0A6J7WFL9_9CAUD</name>
<feature type="region of interest" description="Disordered" evidence="1">
    <location>
        <begin position="441"/>
        <end position="468"/>
    </location>
</feature>
<reference evidence="2" key="1">
    <citation type="submission" date="2020-05" db="EMBL/GenBank/DDBJ databases">
        <authorList>
            <person name="Chiriac C."/>
            <person name="Salcher M."/>
            <person name="Ghai R."/>
            <person name="Kavagutti S V."/>
        </authorList>
    </citation>
    <scope>NUCLEOTIDE SEQUENCE</scope>
</reference>
<dbReference type="EMBL" id="LR798211">
    <property type="protein sequence ID" value="CAB5187458.1"/>
    <property type="molecule type" value="Genomic_DNA"/>
</dbReference>
<evidence type="ECO:0000313" key="2">
    <source>
        <dbReference type="EMBL" id="CAB5187458.1"/>
    </source>
</evidence>
<feature type="compositionally biased region" description="Low complexity" evidence="1">
    <location>
        <begin position="441"/>
        <end position="458"/>
    </location>
</feature>
<accession>A0A6J7WFL9</accession>
<organism evidence="2">
    <name type="scientific">uncultured Caudovirales phage</name>
    <dbReference type="NCBI Taxonomy" id="2100421"/>
    <lineage>
        <taxon>Viruses</taxon>
        <taxon>Duplodnaviria</taxon>
        <taxon>Heunggongvirae</taxon>
        <taxon>Uroviricota</taxon>
        <taxon>Caudoviricetes</taxon>
        <taxon>Peduoviridae</taxon>
        <taxon>Maltschvirus</taxon>
        <taxon>Maltschvirus maltsch</taxon>
    </lineage>
</organism>
<gene>
    <name evidence="2" type="ORF">UFOVP161_51</name>
</gene>
<proteinExistence type="predicted"/>
<protein>
    <submittedName>
        <fullName evidence="2">Uncharacterized protein</fullName>
    </submittedName>
</protein>
<sequence>MANSLIDFSVVNPEASGSFLKGFQGAQERQQAQAQQQRQNALADIQLRGAQRGEEEALMEREAYKNQDPLAALRAAGLGKQALAYQKTVDEQTAAKLKQATDIHKLVSDSLRGVAALGTRESAQGALANAKAAGLNVAQYEAELAQTPDALISKWALSHAAGADKALEQQFVDLGIGTVAGPKYATGSSMAQPTTPAMGGMPAGIPGQTPGGRIAGTNALALPTPGGAVPAAQPYAVPGGGMMYPKRMSQAQQATDVREQQRIALEQRRVDLAEKEAQHKTQQESKPVFNAAAGGFISPPTKDKPQGEFIPATDIQTSKDQQAAIKALQSAGYDPVTGEDKISKLISKSTSGGLQAAGAATLSFLGKTTEGRKAISALEGTANQIATDLAGGKLGAGISNTDREFIVGALGDVSNPMKTAEERLAGWTAAKERMMRVGLIPAPKSGKPAAPAAPAAPSNIDALLDKYK</sequence>
<evidence type="ECO:0000256" key="1">
    <source>
        <dbReference type="SAM" id="MobiDB-lite"/>
    </source>
</evidence>